<sequence length="179" mass="20552">MYGIVVDKLGSLKEATIKSDDIDHLCKKCNFKNSKHFDERTVWHVKIKDVRYKIKLFAKDDGRANSENKYDFPPPVDTKLFFGSCILIRYIDNEVASLSLSEWEKIYEKLFGGFEDLAATIEEDENEEDELELIDDSLKSKDGYLLDGFIVDDSVESGEDDGSFDSELSEEPYVFSDED</sequence>
<dbReference type="EMBL" id="MN740497">
    <property type="protein sequence ID" value="QHU29815.1"/>
    <property type="molecule type" value="Genomic_DNA"/>
</dbReference>
<name>A0A6C0LIJ9_9ZZZZ</name>
<organism evidence="2">
    <name type="scientific">viral metagenome</name>
    <dbReference type="NCBI Taxonomy" id="1070528"/>
    <lineage>
        <taxon>unclassified sequences</taxon>
        <taxon>metagenomes</taxon>
        <taxon>organismal metagenomes</taxon>
    </lineage>
</organism>
<proteinExistence type="predicted"/>
<feature type="region of interest" description="Disordered" evidence="1">
    <location>
        <begin position="154"/>
        <end position="179"/>
    </location>
</feature>
<accession>A0A6C0LIJ9</accession>
<protein>
    <submittedName>
        <fullName evidence="2">Uncharacterized protein</fullName>
    </submittedName>
</protein>
<evidence type="ECO:0000256" key="1">
    <source>
        <dbReference type="SAM" id="MobiDB-lite"/>
    </source>
</evidence>
<evidence type="ECO:0000313" key="2">
    <source>
        <dbReference type="EMBL" id="QHU29815.1"/>
    </source>
</evidence>
<dbReference type="AlphaFoldDB" id="A0A6C0LIJ9"/>
<reference evidence="2" key="1">
    <citation type="journal article" date="2020" name="Nature">
        <title>Giant virus diversity and host interactions through global metagenomics.</title>
        <authorList>
            <person name="Schulz F."/>
            <person name="Roux S."/>
            <person name="Paez-Espino D."/>
            <person name="Jungbluth S."/>
            <person name="Walsh D.A."/>
            <person name="Denef V.J."/>
            <person name="McMahon K.D."/>
            <person name="Konstantinidis K.T."/>
            <person name="Eloe-Fadrosh E.A."/>
            <person name="Kyrpides N.C."/>
            <person name="Woyke T."/>
        </authorList>
    </citation>
    <scope>NUCLEOTIDE SEQUENCE</scope>
    <source>
        <strain evidence="2">GVMAG-M-3300027810-10</strain>
    </source>
</reference>